<protein>
    <submittedName>
        <fullName evidence="5">ADP-ribosylation factor-like protein 13B-like protein</fullName>
    </submittedName>
</protein>
<dbReference type="InterPro" id="IPR027417">
    <property type="entry name" value="P-loop_NTPase"/>
</dbReference>
<evidence type="ECO:0000256" key="2">
    <source>
        <dbReference type="ARBA" id="ARBA00023134"/>
    </source>
</evidence>
<dbReference type="GO" id="GO:0097730">
    <property type="term" value="C:non-motile cilium"/>
    <property type="evidence" value="ECO:0007669"/>
    <property type="project" value="TreeGrafter"/>
</dbReference>
<feature type="binding site" evidence="4">
    <location>
        <position position="24"/>
    </location>
    <ligand>
        <name>Mg(2+)</name>
        <dbReference type="ChEBI" id="CHEBI:18420"/>
    </ligand>
</feature>
<dbReference type="PANTHER" id="PTHR46090:SF2">
    <property type="entry name" value="ADP-RIBOSYLATION FACTOR-LIKE PROTEIN 13B"/>
    <property type="match status" value="1"/>
</dbReference>
<keyword evidence="2 3" id="KW-0342">GTP-binding</keyword>
<dbReference type="GO" id="GO:0003924">
    <property type="term" value="F:GTPase activity"/>
    <property type="evidence" value="ECO:0007669"/>
    <property type="project" value="InterPro"/>
</dbReference>
<dbReference type="Proteomes" id="UP000194236">
    <property type="component" value="Unassembled WGS sequence"/>
</dbReference>
<dbReference type="GO" id="GO:0060170">
    <property type="term" value="C:ciliary membrane"/>
    <property type="evidence" value="ECO:0007669"/>
    <property type="project" value="TreeGrafter"/>
</dbReference>
<sequence length="101" mass="11660">MPHYIWLVVCVANENKSSDDVVSTIGFSKYELRLRQNRFKIILYDVGGSVRIRSIWHNYYSLVHGIIFVIDSADLDRILEVKQLLQELASNPLILGKPILM</sequence>
<evidence type="ECO:0000313" key="5">
    <source>
        <dbReference type="EMBL" id="OTF72923.1"/>
    </source>
</evidence>
<keyword evidence="1 3" id="KW-0547">Nucleotide-binding</keyword>
<comment type="caution">
    <text evidence="5">The sequence shown here is derived from an EMBL/GenBank/DDBJ whole genome shotgun (WGS) entry which is preliminary data.</text>
</comment>
<dbReference type="AlphaFoldDB" id="A0A1Y3AZ69"/>
<dbReference type="GO" id="GO:0005525">
    <property type="term" value="F:GTP binding"/>
    <property type="evidence" value="ECO:0007669"/>
    <property type="project" value="UniProtKB-KW"/>
</dbReference>
<dbReference type="InterPro" id="IPR051995">
    <property type="entry name" value="Ciliary_GTPase"/>
</dbReference>
<keyword evidence="4" id="KW-0479">Metal-binding</keyword>
<dbReference type="PANTHER" id="PTHR46090">
    <property type="entry name" value="ADP-RIBOSYLATION FACTOR-LIKE PROTEIN 13B"/>
    <property type="match status" value="1"/>
</dbReference>
<dbReference type="GO" id="GO:0097500">
    <property type="term" value="P:receptor localization to non-motile cilium"/>
    <property type="evidence" value="ECO:0007669"/>
    <property type="project" value="TreeGrafter"/>
</dbReference>
<feature type="binding site" evidence="3">
    <location>
        <position position="48"/>
    </location>
    <ligand>
        <name>GTP</name>
        <dbReference type="ChEBI" id="CHEBI:37565"/>
    </ligand>
</feature>
<dbReference type="GO" id="GO:1905515">
    <property type="term" value="P:non-motile cilium assembly"/>
    <property type="evidence" value="ECO:0007669"/>
    <property type="project" value="TreeGrafter"/>
</dbReference>
<dbReference type="GO" id="GO:0046872">
    <property type="term" value="F:metal ion binding"/>
    <property type="evidence" value="ECO:0007669"/>
    <property type="project" value="UniProtKB-KW"/>
</dbReference>
<keyword evidence="4" id="KW-0460">Magnesium</keyword>
<evidence type="ECO:0000256" key="1">
    <source>
        <dbReference type="ARBA" id="ARBA00022741"/>
    </source>
</evidence>
<dbReference type="Gene3D" id="3.40.50.300">
    <property type="entry name" value="P-loop containing nucleotide triphosphate hydrolases"/>
    <property type="match status" value="1"/>
</dbReference>
<proteinExistence type="predicted"/>
<evidence type="ECO:0000256" key="4">
    <source>
        <dbReference type="PIRSR" id="PIRSR606689-2"/>
    </source>
</evidence>
<dbReference type="OrthoDB" id="14717at2759"/>
<reference evidence="5 6" key="1">
    <citation type="submission" date="2017-03" db="EMBL/GenBank/DDBJ databases">
        <title>Genome Survey of Euroglyphus maynei.</title>
        <authorList>
            <person name="Arlian L.G."/>
            <person name="Morgan M.S."/>
            <person name="Rider S.D."/>
        </authorList>
    </citation>
    <scope>NUCLEOTIDE SEQUENCE [LARGE SCALE GENOMIC DNA]</scope>
    <source>
        <strain evidence="5">Arlian Lab</strain>
        <tissue evidence="5">Whole body</tissue>
    </source>
</reference>
<accession>A0A1Y3AZ69</accession>
<dbReference type="SUPFAM" id="SSF52540">
    <property type="entry name" value="P-loop containing nucleoside triphosphate hydrolases"/>
    <property type="match status" value="1"/>
</dbReference>
<gene>
    <name evidence="5" type="ORF">BLA29_010249</name>
</gene>
<evidence type="ECO:0000256" key="3">
    <source>
        <dbReference type="PIRSR" id="PIRSR606689-1"/>
    </source>
</evidence>
<evidence type="ECO:0000313" key="6">
    <source>
        <dbReference type="Proteomes" id="UP000194236"/>
    </source>
</evidence>
<dbReference type="Pfam" id="PF00025">
    <property type="entry name" value="Arf"/>
    <property type="match status" value="1"/>
</dbReference>
<organism evidence="5 6">
    <name type="scientific">Euroglyphus maynei</name>
    <name type="common">Mayne's house dust mite</name>
    <dbReference type="NCBI Taxonomy" id="6958"/>
    <lineage>
        <taxon>Eukaryota</taxon>
        <taxon>Metazoa</taxon>
        <taxon>Ecdysozoa</taxon>
        <taxon>Arthropoda</taxon>
        <taxon>Chelicerata</taxon>
        <taxon>Arachnida</taxon>
        <taxon>Acari</taxon>
        <taxon>Acariformes</taxon>
        <taxon>Sarcoptiformes</taxon>
        <taxon>Astigmata</taxon>
        <taxon>Psoroptidia</taxon>
        <taxon>Analgoidea</taxon>
        <taxon>Pyroglyphidae</taxon>
        <taxon>Pyroglyphinae</taxon>
        <taxon>Euroglyphus</taxon>
    </lineage>
</organism>
<keyword evidence="6" id="KW-1185">Reference proteome</keyword>
<name>A0A1Y3AZ69_EURMA</name>
<dbReference type="EMBL" id="MUJZ01054016">
    <property type="protein sequence ID" value="OTF72923.1"/>
    <property type="molecule type" value="Genomic_DNA"/>
</dbReference>
<dbReference type="InterPro" id="IPR006689">
    <property type="entry name" value="Small_GTPase_ARF/SAR"/>
</dbReference>